<accession>A0A3P1T7V4</accession>
<dbReference type="PANTHER" id="PTHR46268">
    <property type="entry name" value="STRESS RESPONSE PROTEIN NHAX"/>
    <property type="match status" value="1"/>
</dbReference>
<dbReference type="CDD" id="cd00293">
    <property type="entry name" value="USP-like"/>
    <property type="match status" value="1"/>
</dbReference>
<evidence type="ECO:0000256" key="1">
    <source>
        <dbReference type="ARBA" id="ARBA00008791"/>
    </source>
</evidence>
<feature type="domain" description="UspA" evidence="3">
    <location>
        <begin position="216"/>
        <end position="348"/>
    </location>
</feature>
<dbReference type="AlphaFoldDB" id="A0A3P1T7V4"/>
<dbReference type="Gene3D" id="3.40.50.620">
    <property type="entry name" value="HUPs"/>
    <property type="match status" value="2"/>
</dbReference>
<dbReference type="SUPFAM" id="SSF52402">
    <property type="entry name" value="Adenine nucleotide alpha hydrolases-like"/>
    <property type="match status" value="2"/>
</dbReference>
<feature type="domain" description="UspA" evidence="3">
    <location>
        <begin position="68"/>
        <end position="201"/>
    </location>
</feature>
<evidence type="ECO:0000259" key="3">
    <source>
        <dbReference type="Pfam" id="PF00582"/>
    </source>
</evidence>
<feature type="region of interest" description="Disordered" evidence="2">
    <location>
        <begin position="40"/>
        <end position="62"/>
    </location>
</feature>
<dbReference type="Proteomes" id="UP000280819">
    <property type="component" value="Unassembled WGS sequence"/>
</dbReference>
<dbReference type="Pfam" id="PF00582">
    <property type="entry name" value="Usp"/>
    <property type="match status" value="2"/>
</dbReference>
<organism evidence="4 5">
    <name type="scientific">Arachnia propionica</name>
    <dbReference type="NCBI Taxonomy" id="1750"/>
    <lineage>
        <taxon>Bacteria</taxon>
        <taxon>Bacillati</taxon>
        <taxon>Actinomycetota</taxon>
        <taxon>Actinomycetes</taxon>
        <taxon>Propionibacteriales</taxon>
        <taxon>Propionibacteriaceae</taxon>
        <taxon>Arachnia</taxon>
    </lineage>
</organism>
<proteinExistence type="inferred from homology"/>
<evidence type="ECO:0000313" key="4">
    <source>
        <dbReference type="EMBL" id="RRD04906.1"/>
    </source>
</evidence>
<gene>
    <name evidence="4" type="ORF">EII34_08235</name>
</gene>
<evidence type="ECO:0000313" key="5">
    <source>
        <dbReference type="Proteomes" id="UP000280819"/>
    </source>
</evidence>
<dbReference type="EMBL" id="RQZG01000008">
    <property type="protein sequence ID" value="RRD04906.1"/>
    <property type="molecule type" value="Genomic_DNA"/>
</dbReference>
<dbReference type="InterPro" id="IPR006016">
    <property type="entry name" value="UspA"/>
</dbReference>
<dbReference type="OrthoDB" id="3174546at2"/>
<evidence type="ECO:0000256" key="2">
    <source>
        <dbReference type="SAM" id="MobiDB-lite"/>
    </source>
</evidence>
<protein>
    <submittedName>
        <fullName evidence="4">Universal stress protein</fullName>
    </submittedName>
</protein>
<dbReference type="PRINTS" id="PR01438">
    <property type="entry name" value="UNVRSLSTRESS"/>
</dbReference>
<reference evidence="4 5" key="1">
    <citation type="submission" date="2018-11" db="EMBL/GenBank/DDBJ databases">
        <title>Genomes From Bacteria Associated with the Canine Oral Cavity: a Test Case for Automated Genome-Based Taxonomic Assignment.</title>
        <authorList>
            <person name="Coil D.A."/>
            <person name="Jospin G."/>
            <person name="Darling A.E."/>
            <person name="Wallis C."/>
            <person name="Davis I.J."/>
            <person name="Harris S."/>
            <person name="Eisen J.A."/>
            <person name="Holcombe L.J."/>
            <person name="O'Flynn C."/>
        </authorList>
    </citation>
    <scope>NUCLEOTIDE SEQUENCE [LARGE SCALE GENOMIC DNA]</scope>
    <source>
        <strain evidence="4 5">OH887_COT-365</strain>
    </source>
</reference>
<dbReference type="InterPro" id="IPR006015">
    <property type="entry name" value="Universal_stress_UspA"/>
</dbReference>
<sequence length="351" mass="36359">MTSTWRPPSGGRCWCAVPAAPPTTSGPRVSCRIPPASGSRFGSTRWRGGSCPESSRENEMSETKPKLIVVGVDGSDDGLRAVKYGASYAAEIGGELLLVHAVDDAMLAGAWGVVYDPEVLQNAGVTANEAAAAIARECGLPDERIRTEVVLGSPGGVLGRLSEVADLIIVGRRSTSGLERMFVGSTSVSVVAGSSCPVLVISAAAHPQDVGHKGLIGVGLNTSPGNRSTLIAGFEEAAQWGAKLEIVHALQPPIGLFGPKLGPADLDELIRFTRGGIEAMAAEQAKAFPKVDYEVVVVAATPINELVTRSESYDILVLGTGEEAIPGFGLGGLLRGLMAHALCPLHITHGQ</sequence>
<comment type="caution">
    <text evidence="4">The sequence shown here is derived from an EMBL/GenBank/DDBJ whole genome shotgun (WGS) entry which is preliminary data.</text>
</comment>
<dbReference type="PANTHER" id="PTHR46268:SF6">
    <property type="entry name" value="UNIVERSAL STRESS PROTEIN UP12"/>
    <property type="match status" value="1"/>
</dbReference>
<dbReference type="InterPro" id="IPR014729">
    <property type="entry name" value="Rossmann-like_a/b/a_fold"/>
</dbReference>
<name>A0A3P1T7V4_9ACTN</name>
<comment type="similarity">
    <text evidence="1">Belongs to the universal stress protein A family.</text>
</comment>